<dbReference type="EMBL" id="MAXA01000058">
    <property type="protein sequence ID" value="OHV40938.1"/>
    <property type="molecule type" value="Genomic_DNA"/>
</dbReference>
<dbReference type="OrthoDB" id="9807580at2"/>
<gene>
    <name evidence="2" type="ORF">BBK14_11885</name>
</gene>
<dbReference type="Gene3D" id="1.10.600.10">
    <property type="entry name" value="Farnesyl Diphosphate Synthase"/>
    <property type="match status" value="1"/>
</dbReference>
<feature type="region of interest" description="Disordered" evidence="1">
    <location>
        <begin position="312"/>
        <end position="381"/>
    </location>
</feature>
<dbReference type="SUPFAM" id="SSF48576">
    <property type="entry name" value="Terpenoid synthases"/>
    <property type="match status" value="1"/>
</dbReference>
<dbReference type="GO" id="GO:0051996">
    <property type="term" value="F:squalene synthase [NAD(P)H] activity"/>
    <property type="evidence" value="ECO:0007669"/>
    <property type="project" value="InterPro"/>
</dbReference>
<dbReference type="RefSeq" id="WP_071060381.1">
    <property type="nucleotide sequence ID" value="NZ_MAXA01000058.1"/>
</dbReference>
<dbReference type="GO" id="GO:0016114">
    <property type="term" value="P:terpenoid biosynthetic process"/>
    <property type="evidence" value="ECO:0007669"/>
    <property type="project" value="UniProtKB-ARBA"/>
</dbReference>
<dbReference type="InterPro" id="IPR002060">
    <property type="entry name" value="Squ/phyt_synthse"/>
</dbReference>
<comment type="caution">
    <text evidence="2">The sequence shown here is derived from an EMBL/GenBank/DDBJ whole genome shotgun (WGS) entry which is preliminary data.</text>
</comment>
<protein>
    <submittedName>
        <fullName evidence="2">Squalene synthase HpnC</fullName>
    </submittedName>
</protein>
<organism evidence="2 3">
    <name type="scientific">Parafrankia soli</name>
    <dbReference type="NCBI Taxonomy" id="2599596"/>
    <lineage>
        <taxon>Bacteria</taxon>
        <taxon>Bacillati</taxon>
        <taxon>Actinomycetota</taxon>
        <taxon>Actinomycetes</taxon>
        <taxon>Frankiales</taxon>
        <taxon>Frankiaceae</taxon>
        <taxon>Parafrankia</taxon>
    </lineage>
</organism>
<feature type="compositionally biased region" description="Low complexity" evidence="1">
    <location>
        <begin position="341"/>
        <end position="372"/>
    </location>
</feature>
<dbReference type="GO" id="GO:0004311">
    <property type="term" value="F:geranylgeranyl diphosphate synthase activity"/>
    <property type="evidence" value="ECO:0007669"/>
    <property type="project" value="InterPro"/>
</dbReference>
<dbReference type="NCBIfam" id="TIGR03464">
    <property type="entry name" value="HpnC"/>
    <property type="match status" value="1"/>
</dbReference>
<feature type="region of interest" description="Disordered" evidence="1">
    <location>
        <begin position="1"/>
        <end position="22"/>
    </location>
</feature>
<evidence type="ECO:0000313" key="2">
    <source>
        <dbReference type="EMBL" id="OHV40938.1"/>
    </source>
</evidence>
<dbReference type="Pfam" id="PF00494">
    <property type="entry name" value="SQS_PSY"/>
    <property type="match status" value="1"/>
</dbReference>
<name>A0A1S1R1V4_9ACTN</name>
<dbReference type="SFLD" id="SFLDG01212">
    <property type="entry name" value="Phytoene_synthase_like"/>
    <property type="match status" value="1"/>
</dbReference>
<dbReference type="PANTHER" id="PTHR31480">
    <property type="entry name" value="BIFUNCTIONAL LYCOPENE CYCLASE/PHYTOENE SYNTHASE"/>
    <property type="match status" value="1"/>
</dbReference>
<evidence type="ECO:0000313" key="3">
    <source>
        <dbReference type="Proteomes" id="UP000179769"/>
    </source>
</evidence>
<dbReference type="CDD" id="cd00683">
    <property type="entry name" value="Trans_IPPS_HH"/>
    <property type="match status" value="1"/>
</dbReference>
<reference evidence="3" key="1">
    <citation type="submission" date="2016-07" db="EMBL/GenBank/DDBJ databases">
        <title>Frankia sp. NRRL B-16219 Genome sequencing.</title>
        <authorList>
            <person name="Ghodhbane-Gtari F."/>
            <person name="Swanson E."/>
            <person name="Gueddou A."/>
            <person name="Louati M."/>
            <person name="Nouioui I."/>
            <person name="Hezbri K."/>
            <person name="Abebe-Akele F."/>
            <person name="Simpson S."/>
            <person name="Morris K."/>
            <person name="Thomas K."/>
            <person name="Gtari M."/>
            <person name="Tisa L.S."/>
        </authorList>
    </citation>
    <scope>NUCLEOTIDE SEQUENCE [LARGE SCALE GENOMIC DNA]</scope>
    <source>
        <strain evidence="3">NRRL B-16219</strain>
    </source>
</reference>
<dbReference type="InterPro" id="IPR008949">
    <property type="entry name" value="Isoprenoid_synthase_dom_sf"/>
</dbReference>
<proteinExistence type="predicted"/>
<dbReference type="Proteomes" id="UP000179769">
    <property type="component" value="Unassembled WGS sequence"/>
</dbReference>
<dbReference type="InterPro" id="IPR017827">
    <property type="entry name" value="HSQ_synthase_HpnC"/>
</dbReference>
<dbReference type="InterPro" id="IPR033904">
    <property type="entry name" value="Trans_IPPS_HH"/>
</dbReference>
<evidence type="ECO:0000256" key="1">
    <source>
        <dbReference type="SAM" id="MobiDB-lite"/>
    </source>
</evidence>
<accession>A0A1S1R1V4</accession>
<dbReference type="AlphaFoldDB" id="A0A1S1R1V4"/>
<feature type="compositionally biased region" description="Low complexity" evidence="1">
    <location>
        <begin position="312"/>
        <end position="333"/>
    </location>
</feature>
<keyword evidence="3" id="KW-1185">Reference proteome</keyword>
<dbReference type="SFLD" id="SFLDG01018">
    <property type="entry name" value="Squalene/Phytoene_Synthase_Lik"/>
    <property type="match status" value="1"/>
</dbReference>
<dbReference type="InterPro" id="IPR044843">
    <property type="entry name" value="Trans_IPPS_bact-type"/>
</dbReference>
<dbReference type="SFLD" id="SFLDS00005">
    <property type="entry name" value="Isoprenoid_Synthase_Type_I"/>
    <property type="match status" value="1"/>
</dbReference>
<sequence length="381" mass="39242">MTAIDARTGPPRPSAHPGTTDLTTPTEQVLLAAPAENFPVASRLLPAATRDHLNALYVFGRLVDDIGDEAPGDRLALLDELAADLELIWSGGEPKLPVHRRLAHTVRACDLPAEPFRRLVQANRQDQIVTRYDTYEDLVQYCTLSADPIGRMVLGVFGLATPARIALSDRICTALQLAEHFQDVAEDLAAGRIYVPLEDLEAFGVTETDLAAPVASPAVRHLMAFEVARARTLLDQGAPLVNLVGGRLRLAMAGFVGGGRAALDAIRRADYDMLGGAPKAPKPRMAAFAAAAWARSLVPGQAAAARAAGTAVTASSTTAPSTTAPSTTAPGAAAAGGTGSSGPVPSGTIPTTIPGRGAAVASTVPAPAPAGSDVDVPEGAR</sequence>